<organism evidence="1 2">
    <name type="scientific">Virgisporangium aurantiacum</name>
    <dbReference type="NCBI Taxonomy" id="175570"/>
    <lineage>
        <taxon>Bacteria</taxon>
        <taxon>Bacillati</taxon>
        <taxon>Actinomycetota</taxon>
        <taxon>Actinomycetes</taxon>
        <taxon>Micromonosporales</taxon>
        <taxon>Micromonosporaceae</taxon>
        <taxon>Virgisporangium</taxon>
    </lineage>
</organism>
<proteinExistence type="predicted"/>
<sequence>MTGKLAIVVGCDDDDESTTVFATSPAGWADLPPTRWPTVACLVTDDSLVNVGVNGQLQRVPWAGGEIVVTELPGTPALPLRVQGARRVGGRFYVCGLFRQVFASPDAVVWTAMNDGLAAGPDEELTGLSNVAGHGATLVAVGVHGTVFRTDGGPWRRVPAGVRAWLKDVARHVGAYWICGKGGVLLVGDAADDAGSAGFSRVATGTMADLRSLRTFREDLYVLGDRVLLRVEGTSVVPVPTPGPPVAIDVCDEAMWMVADASTDSGPEQRRLFVSADGRTFTRHE</sequence>
<accession>A0A8J3Z357</accession>
<dbReference type="EMBL" id="BOPG01000025">
    <property type="protein sequence ID" value="GIJ56626.1"/>
    <property type="molecule type" value="Genomic_DNA"/>
</dbReference>
<evidence type="ECO:0000313" key="2">
    <source>
        <dbReference type="Proteomes" id="UP000612585"/>
    </source>
</evidence>
<keyword evidence="2" id="KW-1185">Reference proteome</keyword>
<dbReference type="RefSeq" id="WP_203995344.1">
    <property type="nucleotide sequence ID" value="NZ_BOPG01000025.1"/>
</dbReference>
<dbReference type="Proteomes" id="UP000612585">
    <property type="component" value="Unassembled WGS sequence"/>
</dbReference>
<dbReference type="AlphaFoldDB" id="A0A8J3Z357"/>
<reference evidence="1" key="1">
    <citation type="submission" date="2021-01" db="EMBL/GenBank/DDBJ databases">
        <title>Whole genome shotgun sequence of Virgisporangium aurantiacum NBRC 16421.</title>
        <authorList>
            <person name="Komaki H."/>
            <person name="Tamura T."/>
        </authorList>
    </citation>
    <scope>NUCLEOTIDE SEQUENCE</scope>
    <source>
        <strain evidence="1">NBRC 16421</strain>
    </source>
</reference>
<gene>
    <name evidence="1" type="ORF">Vau01_041420</name>
</gene>
<protein>
    <submittedName>
        <fullName evidence="1">Uncharacterized protein</fullName>
    </submittedName>
</protein>
<comment type="caution">
    <text evidence="1">The sequence shown here is derived from an EMBL/GenBank/DDBJ whole genome shotgun (WGS) entry which is preliminary data.</text>
</comment>
<name>A0A8J3Z357_9ACTN</name>
<evidence type="ECO:0000313" key="1">
    <source>
        <dbReference type="EMBL" id="GIJ56626.1"/>
    </source>
</evidence>